<dbReference type="EMBL" id="DUZY01000008">
    <property type="protein sequence ID" value="DAD47109.1"/>
    <property type="molecule type" value="Genomic_DNA"/>
</dbReference>
<protein>
    <submittedName>
        <fullName evidence="1">Uncharacterized protein</fullName>
    </submittedName>
</protein>
<organism evidence="1 2">
    <name type="scientific">Nelumbo nucifera</name>
    <name type="common">Sacred lotus</name>
    <dbReference type="NCBI Taxonomy" id="4432"/>
    <lineage>
        <taxon>Eukaryota</taxon>
        <taxon>Viridiplantae</taxon>
        <taxon>Streptophyta</taxon>
        <taxon>Embryophyta</taxon>
        <taxon>Tracheophyta</taxon>
        <taxon>Spermatophyta</taxon>
        <taxon>Magnoliopsida</taxon>
        <taxon>Proteales</taxon>
        <taxon>Nelumbonaceae</taxon>
        <taxon>Nelumbo</taxon>
    </lineage>
</organism>
<reference evidence="1 2" key="1">
    <citation type="journal article" date="2020" name="Mol. Biol. Evol.">
        <title>Distinct Expression and Methylation Patterns for Genes with Different Fates following a Single Whole-Genome Duplication in Flowering Plants.</title>
        <authorList>
            <person name="Shi T."/>
            <person name="Rahmani R.S."/>
            <person name="Gugger P.F."/>
            <person name="Wang M."/>
            <person name="Li H."/>
            <person name="Zhang Y."/>
            <person name="Li Z."/>
            <person name="Wang Q."/>
            <person name="Van de Peer Y."/>
            <person name="Marchal K."/>
            <person name="Chen J."/>
        </authorList>
    </citation>
    <scope>NUCLEOTIDE SEQUENCE [LARGE SCALE GENOMIC DNA]</scope>
    <source>
        <tissue evidence="1">Leaf</tissue>
    </source>
</reference>
<evidence type="ECO:0000313" key="2">
    <source>
        <dbReference type="Proteomes" id="UP000607653"/>
    </source>
</evidence>
<comment type="caution">
    <text evidence="1">The sequence shown here is derived from an EMBL/GenBank/DDBJ whole genome shotgun (WGS) entry which is preliminary data.</text>
</comment>
<proteinExistence type="predicted"/>
<dbReference type="AlphaFoldDB" id="A0A822ZUY6"/>
<sequence length="126" mass="14362">MKSAELLKPPLECIDIIVLIKLSVDEKRQWVGRSREEDEAIFVEVEEENRTVSIPFWLSLLFLPCVNGAVLGQSLSSINYYSFLETSKFIKQDLSDYVREIAEDSFSLVMKPKAIVIDEFGPPMTS</sequence>
<gene>
    <name evidence="1" type="ORF">HUJ06_017046</name>
</gene>
<name>A0A822ZUY6_NELNU</name>
<dbReference type="Proteomes" id="UP000607653">
    <property type="component" value="Unassembled WGS sequence"/>
</dbReference>
<keyword evidence="2" id="KW-1185">Reference proteome</keyword>
<evidence type="ECO:0000313" key="1">
    <source>
        <dbReference type="EMBL" id="DAD47109.1"/>
    </source>
</evidence>
<accession>A0A822ZUY6</accession>